<protein>
    <submittedName>
        <fullName evidence="11">Acyltransferase</fullName>
    </submittedName>
</protein>
<dbReference type="GO" id="GO:0016747">
    <property type="term" value="F:acyltransferase activity, transferring groups other than amino-acyl groups"/>
    <property type="evidence" value="ECO:0007669"/>
    <property type="project" value="InterPro"/>
</dbReference>
<dbReference type="InterPro" id="IPR050879">
    <property type="entry name" value="Acyltransferase_3"/>
</dbReference>
<dbReference type="InterPro" id="IPR002656">
    <property type="entry name" value="Acyl_transf_3_dom"/>
</dbReference>
<feature type="transmembrane region" description="Helical" evidence="8">
    <location>
        <begin position="44"/>
        <end position="65"/>
    </location>
</feature>
<feature type="domain" description="SGNH" evidence="10">
    <location>
        <begin position="468"/>
        <end position="696"/>
    </location>
</feature>
<dbReference type="EMBL" id="CP031263">
    <property type="protein sequence ID" value="AXH92925.1"/>
    <property type="molecule type" value="Genomic_DNA"/>
</dbReference>
<dbReference type="Pfam" id="PF19040">
    <property type="entry name" value="SGNH"/>
    <property type="match status" value="1"/>
</dbReference>
<keyword evidence="7 11" id="KW-0012">Acyltransferase</keyword>
<dbReference type="GO" id="GO:0005886">
    <property type="term" value="C:plasma membrane"/>
    <property type="evidence" value="ECO:0007669"/>
    <property type="project" value="UniProtKB-SubCell"/>
</dbReference>
<feature type="transmembrane region" description="Helical" evidence="8">
    <location>
        <begin position="265"/>
        <end position="286"/>
    </location>
</feature>
<name>A0A6N3K447_9ACTN</name>
<feature type="transmembrane region" description="Helical" evidence="8">
    <location>
        <begin position="181"/>
        <end position="200"/>
    </location>
</feature>
<reference evidence="11 12" key="1">
    <citation type="submission" date="2018-07" db="EMBL/GenBank/DDBJ databases">
        <authorList>
            <person name="Ye Y."/>
        </authorList>
    </citation>
    <scope>NUCLEOTIDE SEQUENCE [LARGE SCALE GENOMIC DNA]</scope>
    <source>
        <strain evidence="12">H14(2018)</strain>
    </source>
</reference>
<keyword evidence="2" id="KW-1003">Cell membrane</keyword>
<keyword evidence="6 8" id="KW-0472">Membrane</keyword>
<keyword evidence="3 11" id="KW-0808">Transferase</keyword>
<feature type="transmembrane region" description="Helical" evidence="8">
    <location>
        <begin position="372"/>
        <end position="392"/>
    </location>
</feature>
<dbReference type="InterPro" id="IPR043968">
    <property type="entry name" value="SGNH"/>
</dbReference>
<dbReference type="RefSeq" id="WP_114920531.1">
    <property type="nucleotide sequence ID" value="NZ_CP031263.1"/>
</dbReference>
<feature type="transmembrane region" description="Helical" evidence="8">
    <location>
        <begin position="293"/>
        <end position="312"/>
    </location>
</feature>
<dbReference type="Gene3D" id="3.40.50.1110">
    <property type="entry name" value="SGNH hydrolase"/>
    <property type="match status" value="1"/>
</dbReference>
<dbReference type="PANTHER" id="PTHR23028">
    <property type="entry name" value="ACETYLTRANSFERASE"/>
    <property type="match status" value="1"/>
</dbReference>
<feature type="transmembrane region" description="Helical" evidence="8">
    <location>
        <begin position="157"/>
        <end position="174"/>
    </location>
</feature>
<feature type="transmembrane region" description="Helical" evidence="8">
    <location>
        <begin position="215"/>
        <end position="233"/>
    </location>
</feature>
<proteinExistence type="predicted"/>
<evidence type="ECO:0000256" key="2">
    <source>
        <dbReference type="ARBA" id="ARBA00022475"/>
    </source>
</evidence>
<reference evidence="11 12" key="2">
    <citation type="submission" date="2018-08" db="EMBL/GenBank/DDBJ databases">
        <title>Streptomyces kandeliansis sp. nov., an endophytic bacterium isolated from mangrove plant.</title>
        <authorList>
            <person name="Wang R."/>
        </authorList>
    </citation>
    <scope>NUCLEOTIDE SEQUENCE [LARGE SCALE GENOMIC DNA]</scope>
    <source>
        <strain evidence="12">H14(2018)</strain>
    </source>
</reference>
<dbReference type="InterPro" id="IPR036514">
    <property type="entry name" value="SGNH_hydro_sf"/>
</dbReference>
<feature type="domain" description="Acyltransferase 3" evidence="9">
    <location>
        <begin position="19"/>
        <end position="345"/>
    </location>
</feature>
<dbReference type="PANTHER" id="PTHR23028:SF53">
    <property type="entry name" value="ACYL_TRANSF_3 DOMAIN-CONTAINING PROTEIN"/>
    <property type="match status" value="1"/>
</dbReference>
<dbReference type="Proteomes" id="UP000253958">
    <property type="component" value="Chromosome"/>
</dbReference>
<dbReference type="GO" id="GO:0009103">
    <property type="term" value="P:lipopolysaccharide biosynthetic process"/>
    <property type="evidence" value="ECO:0007669"/>
    <property type="project" value="TreeGrafter"/>
</dbReference>
<comment type="subcellular location">
    <subcellularLocation>
        <location evidence="1">Cell membrane</location>
        <topology evidence="1">Multi-pass membrane protein</topology>
    </subcellularLocation>
</comment>
<keyword evidence="4 8" id="KW-0812">Transmembrane</keyword>
<keyword evidence="5 8" id="KW-1133">Transmembrane helix</keyword>
<feature type="transmembrane region" description="Helical" evidence="8">
    <location>
        <begin position="332"/>
        <end position="352"/>
    </location>
</feature>
<evidence type="ECO:0000313" key="11">
    <source>
        <dbReference type="EMBL" id="AXH92925.1"/>
    </source>
</evidence>
<evidence type="ECO:0000259" key="9">
    <source>
        <dbReference type="Pfam" id="PF01757"/>
    </source>
</evidence>
<evidence type="ECO:0000313" key="12">
    <source>
        <dbReference type="Proteomes" id="UP000253958"/>
    </source>
</evidence>
<evidence type="ECO:0000256" key="1">
    <source>
        <dbReference type="ARBA" id="ARBA00004651"/>
    </source>
</evidence>
<evidence type="ECO:0000259" key="10">
    <source>
        <dbReference type="Pfam" id="PF19040"/>
    </source>
</evidence>
<evidence type="ECO:0000256" key="7">
    <source>
        <dbReference type="ARBA" id="ARBA00023315"/>
    </source>
</evidence>
<gene>
    <name evidence="11" type="ORF">DVH21_25015</name>
</gene>
<dbReference type="Pfam" id="PF01757">
    <property type="entry name" value="Acyl_transf_3"/>
    <property type="match status" value="1"/>
</dbReference>
<accession>A0A6N3K447</accession>
<evidence type="ECO:0000256" key="5">
    <source>
        <dbReference type="ARBA" id="ARBA00022989"/>
    </source>
</evidence>
<evidence type="ECO:0000256" key="4">
    <source>
        <dbReference type="ARBA" id="ARBA00022692"/>
    </source>
</evidence>
<evidence type="ECO:0000256" key="3">
    <source>
        <dbReference type="ARBA" id="ARBA00022679"/>
    </source>
</evidence>
<dbReference type="AlphaFoldDB" id="A0A6N3K447"/>
<evidence type="ECO:0000256" key="8">
    <source>
        <dbReference type="SAM" id="Phobius"/>
    </source>
</evidence>
<feature type="transmembrane region" description="Helical" evidence="8">
    <location>
        <begin position="240"/>
        <end position="259"/>
    </location>
</feature>
<feature type="transmembrane region" description="Helical" evidence="8">
    <location>
        <begin position="86"/>
        <end position="105"/>
    </location>
</feature>
<organism evidence="11 12">
    <name type="scientific">Micromonospora aurantiaca</name>
    <name type="common">nom. illeg.</name>
    <dbReference type="NCBI Taxonomy" id="47850"/>
    <lineage>
        <taxon>Bacteria</taxon>
        <taxon>Bacillati</taxon>
        <taxon>Actinomycetota</taxon>
        <taxon>Actinomycetes</taxon>
        <taxon>Micromonosporales</taxon>
        <taxon>Micromonosporaceae</taxon>
        <taxon>Micromonospora</taxon>
    </lineage>
</organism>
<evidence type="ECO:0000256" key="6">
    <source>
        <dbReference type="ARBA" id="ARBA00023136"/>
    </source>
</evidence>
<feature type="transmembrane region" description="Helical" evidence="8">
    <location>
        <begin position="21"/>
        <end position="38"/>
    </location>
</feature>
<sequence>MAENGINQPGSPRSAFRGDIEGLRAIAVLLVLAGHAAGNLVPGGFVGVDVFFVISGFLITGLLVGELRRTGRISLTAFYARRAKRLLPAAVLVLVVSLLLAYTLLPRTRWSATGWDVVASAVYGMNWRLAAQAVDYWAADQAPSIVQHFWSLAVEEQFYLVWPLLLLVLALPGRRRAVRPALLMVGFVLVAVPSFAWSVWLTRSDPGPAYFVTTTRLWELALGGALAIAGTALHRLPRALAAPLAWAGLGAVTAGAFVLGPDTPFPGTAALLPTLGTAAVIGCSVAAGRAGPAGMLGLAPFRAVGAVSYSLYLWHWPLLVVAEARFGELTPVAGLIVVSLSAVPAVLSYRFVENPIRLSKTLQWEPAAALRIGAACTGVAVAAGLMFQFTVWPPPQAPVSTVVLPPLSTAQATASATAPAGPPGAAVLTSGKSAGAPVDRVASVVPDPLTALKDGPEAWPDKCTAGFDGGQPSPCLYGDADSAFRVALVGDSHANQWLPALRGIADANNWRLESYVRQACPFLNRGIARENRPQPECLDWNRSVLQALTGERKPNLLVVSHTIYVVLENGEPVENRVVADRFTEAMRTTWREVTAAKVPVAVIRDTPYQSMDIPECVTANPRKLTRCTSPRDVALATGAANPMLRAVVDQPRVHLIDLTDSICPTERCAPVIGGVLIYRDSSHLTATYVTTLAPRLNDALRRLLD</sequence>